<name>A0ACC2XT02_9TREE</name>
<proteinExistence type="predicted"/>
<dbReference type="Proteomes" id="UP001234202">
    <property type="component" value="Unassembled WGS sequence"/>
</dbReference>
<comment type="caution">
    <text evidence="1">The sequence shown here is derived from an EMBL/GenBank/DDBJ whole genome shotgun (WGS) entry which is preliminary data.</text>
</comment>
<dbReference type="EMBL" id="JASBWV010000003">
    <property type="protein sequence ID" value="KAJ9127102.1"/>
    <property type="molecule type" value="Genomic_DNA"/>
</dbReference>
<sequence length="321" mass="35103">MLKSSCSLIKQASQRGSAQLVNQVSGSRALSISAGRLAEHAQDNSAPKLSRMQELLLDVPPELNIPGMTAKSGHEQSEKKQPKHYEKRSPRTSQGHGKGDYRSSPPSDPYALLQNIRLPRPERTPRSNDNSRPKRADGQSEGKRTRTEGGERQPRSPRAQSQTGENSGSRQAARGDRNNGPRAESSRQSQKDRAPRLSREPTSHVFDAPARKPEPTPVVRPAPTVEELFGDSSMLSEQSGVENQVFEGRLTLPSADKAPVTNLDLLPPSPVVPQSITTTTPRKQVHEFAVLQADYTLSRNPNVSLDQRGQAIGMVKQRLGA</sequence>
<keyword evidence="2" id="KW-1185">Reference proteome</keyword>
<evidence type="ECO:0000313" key="1">
    <source>
        <dbReference type="EMBL" id="KAJ9127102.1"/>
    </source>
</evidence>
<organism evidence="1 2">
    <name type="scientific">Naganishia onofrii</name>
    <dbReference type="NCBI Taxonomy" id="1851511"/>
    <lineage>
        <taxon>Eukaryota</taxon>
        <taxon>Fungi</taxon>
        <taxon>Dikarya</taxon>
        <taxon>Basidiomycota</taxon>
        <taxon>Agaricomycotina</taxon>
        <taxon>Tremellomycetes</taxon>
        <taxon>Filobasidiales</taxon>
        <taxon>Filobasidiaceae</taxon>
        <taxon>Naganishia</taxon>
    </lineage>
</organism>
<reference evidence="1" key="1">
    <citation type="submission" date="2023-04" db="EMBL/GenBank/DDBJ databases">
        <title>Draft Genome sequencing of Naganishia species isolated from polar environments using Oxford Nanopore Technology.</title>
        <authorList>
            <person name="Leo P."/>
            <person name="Venkateswaran K."/>
        </authorList>
    </citation>
    <scope>NUCLEOTIDE SEQUENCE</scope>
    <source>
        <strain evidence="1">DBVPG 5303</strain>
    </source>
</reference>
<protein>
    <submittedName>
        <fullName evidence="1">Uncharacterized protein</fullName>
    </submittedName>
</protein>
<accession>A0ACC2XT02</accession>
<evidence type="ECO:0000313" key="2">
    <source>
        <dbReference type="Proteomes" id="UP001234202"/>
    </source>
</evidence>
<gene>
    <name evidence="1" type="ORF">QFC24_001337</name>
</gene>